<sequence>MRVVPSALTTASTHHQPAWSGMSEKSITTFFSFSHVGIGRRVKAMTRLIRGSAIDCITTC</sequence>
<dbReference type="AlphaFoldDB" id="A0A7U5HVJ6"/>
<proteinExistence type="predicted"/>
<name>A0A7U5HVJ6_9SPHN</name>
<dbReference type="Proteomes" id="UP000032300">
    <property type="component" value="Chromosome"/>
</dbReference>
<dbReference type="EMBL" id="CP010836">
    <property type="protein sequence ID" value="AJP70786.1"/>
    <property type="molecule type" value="Genomic_DNA"/>
</dbReference>
<gene>
    <name evidence="1" type="ORF">TS85_01545</name>
</gene>
<evidence type="ECO:0000313" key="2">
    <source>
        <dbReference type="Proteomes" id="UP000032300"/>
    </source>
</evidence>
<protein>
    <submittedName>
        <fullName evidence="1">Uncharacterized protein</fullName>
    </submittedName>
</protein>
<reference evidence="1 2" key="1">
    <citation type="journal article" date="2015" name="Int. J. Syst. Evol. Microbiol.">
        <title>Sphingomonas hengshuiensis sp. nov., isolated from lake wetland.</title>
        <authorList>
            <person name="Wei S."/>
            <person name="Wang T."/>
            <person name="Liu H."/>
            <person name="Zhang C."/>
            <person name="Guo J."/>
            <person name="Wang Q."/>
            <person name="Liang K."/>
            <person name="Zhang Z."/>
        </authorList>
    </citation>
    <scope>NUCLEOTIDE SEQUENCE [LARGE SCALE GENOMIC DNA]</scope>
    <source>
        <strain evidence="1 2">WHSC-8</strain>
    </source>
</reference>
<organism evidence="1 2">
    <name type="scientific">Sphingomonas hengshuiensis</name>
    <dbReference type="NCBI Taxonomy" id="1609977"/>
    <lineage>
        <taxon>Bacteria</taxon>
        <taxon>Pseudomonadati</taxon>
        <taxon>Pseudomonadota</taxon>
        <taxon>Alphaproteobacteria</taxon>
        <taxon>Sphingomonadales</taxon>
        <taxon>Sphingomonadaceae</taxon>
        <taxon>Sphingomonas</taxon>
    </lineage>
</organism>
<keyword evidence="2" id="KW-1185">Reference proteome</keyword>
<dbReference type="KEGG" id="sphi:TS85_01545"/>
<evidence type="ECO:0000313" key="1">
    <source>
        <dbReference type="EMBL" id="AJP70786.1"/>
    </source>
</evidence>
<accession>A0A7U5HVJ6</accession>
<reference evidence="1 2" key="2">
    <citation type="submission" date="2015-02" db="EMBL/GenBank/DDBJ databases">
        <title>The complete genome of Sphingomonas hengshuiensis sp. WHSC-8 isolated from soil of Hengshui Lake.</title>
        <authorList>
            <person name="Wei S."/>
            <person name="Guo J."/>
            <person name="Su C."/>
            <person name="Wu R."/>
            <person name="Zhang Z."/>
            <person name="Liang K."/>
            <person name="Li H."/>
            <person name="Wang T."/>
            <person name="Liu H."/>
            <person name="Zhang C."/>
            <person name="Li Z."/>
            <person name="Wang Q."/>
            <person name="Meng J."/>
        </authorList>
    </citation>
    <scope>NUCLEOTIDE SEQUENCE [LARGE SCALE GENOMIC DNA]</scope>
    <source>
        <strain evidence="1 2">WHSC-8</strain>
    </source>
</reference>